<protein>
    <submittedName>
        <fullName evidence="1">Uncharacterized protein</fullName>
    </submittedName>
</protein>
<accession>A0A2C8FAS6</accession>
<organism evidence="1 2">
    <name type="scientific">Pseudodesulfovibrio profundus</name>
    <dbReference type="NCBI Taxonomy" id="57320"/>
    <lineage>
        <taxon>Bacteria</taxon>
        <taxon>Pseudomonadati</taxon>
        <taxon>Thermodesulfobacteriota</taxon>
        <taxon>Desulfovibrionia</taxon>
        <taxon>Desulfovibrionales</taxon>
        <taxon>Desulfovibrionaceae</taxon>
    </lineage>
</organism>
<name>A0A2C8FAS6_9BACT</name>
<gene>
    <name evidence="1" type="ORF">DPRO_2744</name>
</gene>
<reference evidence="2" key="1">
    <citation type="submission" date="2017-09" db="EMBL/GenBank/DDBJ databases">
        <authorList>
            <person name="Regsiter A."/>
            <person name="William W."/>
        </authorList>
    </citation>
    <scope>NUCLEOTIDE SEQUENCE [LARGE SCALE GENOMIC DNA]</scope>
    <source>
        <strain evidence="2">500-1</strain>
    </source>
</reference>
<keyword evidence="2" id="KW-1185">Reference proteome</keyword>
<dbReference type="KEGG" id="pprf:DPRO_2744"/>
<proteinExistence type="predicted"/>
<evidence type="ECO:0000313" key="2">
    <source>
        <dbReference type="Proteomes" id="UP000219215"/>
    </source>
</evidence>
<sequence>MYTGPTGIPVGFFIMLIEPVNVSGSFDTRVAAKGFCEVCGREHSTVVGYATPYARRLFQTLNEKRRIDLSVPEEKADSRFSLDYLFGKARGQMFGVLVVRDMDGATGVLKAFSGQYNGAWNVPGWVPPLVNTDEVDAISFGVERVIKMLGRMIDELDASSATRTRLIEQRKAVSRALMKDIHALYKVPNIAGDLRPLQEVVAGDKGIPTGMGDCCAPKLIGYAAKHSLTPLGLAEFYVGKENRAGTRKHGGMYSACSEKCQRILGYMLCEECR</sequence>
<evidence type="ECO:0000313" key="1">
    <source>
        <dbReference type="EMBL" id="SOB59654.1"/>
    </source>
</evidence>
<dbReference type="EMBL" id="LT907975">
    <property type="protein sequence ID" value="SOB59654.1"/>
    <property type="molecule type" value="Genomic_DNA"/>
</dbReference>
<dbReference type="Proteomes" id="UP000219215">
    <property type="component" value="Chromosome DPRO"/>
</dbReference>
<dbReference type="AlphaFoldDB" id="A0A2C8FAS6"/>